<evidence type="ECO:0000256" key="1">
    <source>
        <dbReference type="SAM" id="SignalP"/>
    </source>
</evidence>
<dbReference type="RefSeq" id="WP_015264303.1">
    <property type="nucleotide sequence ID" value="NC_019904.1"/>
</dbReference>
<evidence type="ECO:0000313" key="3">
    <source>
        <dbReference type="Proteomes" id="UP000010796"/>
    </source>
</evidence>
<dbReference type="Proteomes" id="UP000010796">
    <property type="component" value="Chromosome"/>
</dbReference>
<keyword evidence="3" id="KW-1185">Reference proteome</keyword>
<evidence type="ECO:0008006" key="4">
    <source>
        <dbReference type="Google" id="ProtNLM"/>
    </source>
</evidence>
<dbReference type="HOGENOM" id="CLU_1522837_0_0_10"/>
<keyword evidence="1" id="KW-0732">Signal</keyword>
<gene>
    <name evidence="2" type="ordered locus">Echvi_0450</name>
</gene>
<organism evidence="2 3">
    <name type="scientific">Echinicola vietnamensis (strain DSM 17526 / LMG 23754 / KMM 6221)</name>
    <dbReference type="NCBI Taxonomy" id="926556"/>
    <lineage>
        <taxon>Bacteria</taxon>
        <taxon>Pseudomonadati</taxon>
        <taxon>Bacteroidota</taxon>
        <taxon>Cytophagia</taxon>
        <taxon>Cytophagales</taxon>
        <taxon>Cyclobacteriaceae</taxon>
        <taxon>Echinicola</taxon>
    </lineage>
</organism>
<feature type="chain" id="PRO_5003941962" description="Lipoprotein" evidence="1">
    <location>
        <begin position="20"/>
        <end position="176"/>
    </location>
</feature>
<feature type="signal peptide" evidence="1">
    <location>
        <begin position="1"/>
        <end position="19"/>
    </location>
</feature>
<protein>
    <recommendedName>
        <fullName evidence="4">Lipoprotein</fullName>
    </recommendedName>
</protein>
<reference evidence="3" key="1">
    <citation type="submission" date="2012-02" db="EMBL/GenBank/DDBJ databases">
        <title>The complete genome of Echinicola vietnamensis DSM 17526.</title>
        <authorList>
            <person name="Lucas S."/>
            <person name="Copeland A."/>
            <person name="Lapidus A."/>
            <person name="Glavina del Rio T."/>
            <person name="Dalin E."/>
            <person name="Tice H."/>
            <person name="Bruce D."/>
            <person name="Goodwin L."/>
            <person name="Pitluck S."/>
            <person name="Peters L."/>
            <person name="Ovchinnikova G."/>
            <person name="Teshima H."/>
            <person name="Kyrpides N."/>
            <person name="Mavromatis K."/>
            <person name="Ivanova N."/>
            <person name="Brettin T."/>
            <person name="Detter J.C."/>
            <person name="Han C."/>
            <person name="Larimer F."/>
            <person name="Land M."/>
            <person name="Hauser L."/>
            <person name="Markowitz V."/>
            <person name="Cheng J.-F."/>
            <person name="Hugenholtz P."/>
            <person name="Woyke T."/>
            <person name="Wu D."/>
            <person name="Brambilla E."/>
            <person name="Klenk H.-P."/>
            <person name="Eisen J.A."/>
        </authorList>
    </citation>
    <scope>NUCLEOTIDE SEQUENCE [LARGE SCALE GENOMIC DNA]</scope>
    <source>
        <strain evidence="3">DSM 17526 / LMG 23754 / KMM 6221</strain>
    </source>
</reference>
<evidence type="ECO:0000313" key="2">
    <source>
        <dbReference type="EMBL" id="AGA76736.1"/>
    </source>
</evidence>
<dbReference type="PROSITE" id="PS51257">
    <property type="entry name" value="PROKAR_LIPOPROTEIN"/>
    <property type="match status" value="1"/>
</dbReference>
<dbReference type="STRING" id="926556.Echvi_0450"/>
<dbReference type="OrthoDB" id="836826at2"/>
<name>L0FVE8_ECHVK</name>
<proteinExistence type="predicted"/>
<accession>L0FVE8</accession>
<dbReference type="EMBL" id="CP003346">
    <property type="protein sequence ID" value="AGA76736.1"/>
    <property type="molecule type" value="Genomic_DNA"/>
</dbReference>
<dbReference type="PATRIC" id="fig|926556.3.peg.447"/>
<sequence>MKQNYVKAIFLLGLGLAMACSNDDVEPEKQNALEVGGSISGVVNGKEVNYPEVKVVLYGGSNTVGIIGSDQVHEDTTNQVRVVVPLEPTTGTFDHSDNGFDVNYEVITFNNENGYGFNREKTSQIRVTDYKEIGTKLDTTFYRVKGTFERYGMRNMNSETINIQNGEFDFVYGIWF</sequence>
<dbReference type="KEGG" id="evi:Echvi_0450"/>
<dbReference type="AlphaFoldDB" id="L0FVE8"/>